<dbReference type="GO" id="GO:0060271">
    <property type="term" value="P:cilium assembly"/>
    <property type="evidence" value="ECO:0000318"/>
    <property type="project" value="GO_Central"/>
</dbReference>
<sequence length="403" mass="42803">MRDTTKYNASCLIGNWAEDRELQRAILKDMLSKKGTGTLKLDAFRTRMAAALSDLELTKVADDPYIHFGDVVQLVHVDTGCVLAGDPADADTRTGESTCAATAAPDVRAPCPRNSLILLPYVPPKTATALEPPYDDAIVHYGQKVRLALHPGAAGDPVDSGGGPRPVCLFSKPVSTTHAARYSRQQLVGFTARTDSFDCVWTVVTPDPAQRAAAEGVEVAAGAPVLLVHCATQKPLCLEAARYPNDYGVELEVSARSALGPGLKLAMEQMAMGVQKGFLPKGEQTDNYWTFVAGSKVEALPPPSAGGDEAYSFLDGLVLELASRPGSLSLLERKLVTLENNQSLMSAEDFKLVLRQVGSQLPEDGIAALLTRYAPAGSRPGTRLDAAAFRNDLRAASTAAGAR</sequence>
<reference evidence="4" key="3">
    <citation type="journal article" date="2023" name="Nature">
        <title>Axonemal structures reveal mechanoregulatory and disease mechanisms.</title>
        <authorList>
            <person name="Walton T."/>
            <person name="Gui M."/>
            <person name="Velkova S."/>
            <person name="Fassad M.R."/>
            <person name="Hirst R.A."/>
            <person name="Haarman E."/>
            <person name="O'Callaghan C."/>
            <person name="Bottier M."/>
            <person name="Burgoyne T."/>
            <person name="Mitchison H.M."/>
            <person name="Brown A."/>
        </authorList>
    </citation>
    <scope>STRUCTURE BY ELECTRON MICROSCOPY (3.10 ANGSTROMS)</scope>
</reference>
<dbReference type="GeneID" id="5719005"/>
<dbReference type="PDBsum" id="6U42"/>
<proteinExistence type="evidence at protein level"/>
<dbReference type="InParanoid" id="A8HRH3"/>
<keyword evidence="2" id="KW-1185">Reference proteome</keyword>
<dbReference type="EMBL" id="CM008974">
    <property type="protein sequence ID" value="PNW73568.1"/>
    <property type="molecule type" value="Genomic_DNA"/>
</dbReference>
<dbReference type="PANTHER" id="PTHR24274:SF1">
    <property type="entry name" value="CILIA- AND FLAGELLA-ASSOCIATED PROTEIN 161"/>
    <property type="match status" value="1"/>
</dbReference>
<dbReference type="PDB" id="6U42">
    <property type="method" value="EM"/>
    <property type="resolution" value="3.40 A"/>
    <property type="chains" value="6F=1-403"/>
</dbReference>
<dbReference type="PaxDb" id="3055-EDP08927"/>
<evidence type="ECO:0007829" key="4">
    <source>
        <dbReference type="PDB" id="8GLV"/>
    </source>
</evidence>
<protein>
    <submittedName>
        <fullName evidence="1">Uncharacterized protein</fullName>
    </submittedName>
</protein>
<dbReference type="InterPro" id="IPR055325">
    <property type="entry name" value="CF161"/>
</dbReference>
<dbReference type="eggNOG" id="ENOG502RREX">
    <property type="taxonomic scope" value="Eukaryota"/>
</dbReference>
<dbReference type="RefSeq" id="XP_001693673.1">
    <property type="nucleotide sequence ID" value="XM_001693621.2"/>
</dbReference>
<keyword evidence="3 4" id="KW-0002">3D-structure</keyword>
<organism evidence="1 2">
    <name type="scientific">Chlamydomonas reinhardtii</name>
    <name type="common">Chlamydomonas smithii</name>
    <dbReference type="NCBI Taxonomy" id="3055"/>
    <lineage>
        <taxon>Eukaryota</taxon>
        <taxon>Viridiplantae</taxon>
        <taxon>Chlorophyta</taxon>
        <taxon>core chlorophytes</taxon>
        <taxon>Chlorophyceae</taxon>
        <taxon>CS clade</taxon>
        <taxon>Chlamydomonadales</taxon>
        <taxon>Chlamydomonadaceae</taxon>
        <taxon>Chlamydomonas</taxon>
    </lineage>
</organism>
<reference evidence="1 2" key="1">
    <citation type="journal article" date="2007" name="Science">
        <title>The Chlamydomonas genome reveals the evolution of key animal and plant functions.</title>
        <authorList>
            <person name="Merchant S.S."/>
            <person name="Prochnik S.E."/>
            <person name="Vallon O."/>
            <person name="Harris E.H."/>
            <person name="Karpowicz S.J."/>
            <person name="Witman G.B."/>
            <person name="Terry A."/>
            <person name="Salamov A."/>
            <person name="Fritz-Laylin L.K."/>
            <person name="Marechal-Drouard L."/>
            <person name="Marshall W.F."/>
            <person name="Qu L.H."/>
            <person name="Nelson D.R."/>
            <person name="Sanderfoot A.A."/>
            <person name="Spalding M.H."/>
            <person name="Kapitonov V.V."/>
            <person name="Ren Q."/>
            <person name="Ferris P."/>
            <person name="Lindquist E."/>
            <person name="Shapiro H."/>
            <person name="Lucas S.M."/>
            <person name="Grimwood J."/>
            <person name="Schmutz J."/>
            <person name="Cardol P."/>
            <person name="Cerutti H."/>
            <person name="Chanfreau G."/>
            <person name="Chen C.L."/>
            <person name="Cognat V."/>
            <person name="Croft M.T."/>
            <person name="Dent R."/>
            <person name="Dutcher S."/>
            <person name="Fernandez E."/>
            <person name="Fukuzawa H."/>
            <person name="Gonzalez-Ballester D."/>
            <person name="Gonzalez-Halphen D."/>
            <person name="Hallmann A."/>
            <person name="Hanikenne M."/>
            <person name="Hippler M."/>
            <person name="Inwood W."/>
            <person name="Jabbari K."/>
            <person name="Kalanon M."/>
            <person name="Kuras R."/>
            <person name="Lefebvre P.A."/>
            <person name="Lemaire S.D."/>
            <person name="Lobanov A.V."/>
            <person name="Lohr M."/>
            <person name="Manuell A."/>
            <person name="Meier I."/>
            <person name="Mets L."/>
            <person name="Mittag M."/>
            <person name="Mittelmeier T."/>
            <person name="Moroney J.V."/>
            <person name="Moseley J."/>
            <person name="Napoli C."/>
            <person name="Nedelcu A.M."/>
            <person name="Niyogi K."/>
            <person name="Novoselov S.V."/>
            <person name="Paulsen I.T."/>
            <person name="Pazour G."/>
            <person name="Purton S."/>
            <person name="Ral J.P."/>
            <person name="Riano-Pachon D.M."/>
            <person name="Riekhof W."/>
            <person name="Rymarquis L."/>
            <person name="Schroda M."/>
            <person name="Stern D."/>
            <person name="Umen J."/>
            <person name="Willows R."/>
            <person name="Wilson N."/>
            <person name="Zimmer S.L."/>
            <person name="Allmer J."/>
            <person name="Balk J."/>
            <person name="Bisova K."/>
            <person name="Chen C.J."/>
            <person name="Elias M."/>
            <person name="Gendler K."/>
            <person name="Hauser C."/>
            <person name="Lamb M.R."/>
            <person name="Ledford H."/>
            <person name="Long J.C."/>
            <person name="Minagawa J."/>
            <person name="Page M.D."/>
            <person name="Pan J."/>
            <person name="Pootakham W."/>
            <person name="Roje S."/>
            <person name="Rose A."/>
            <person name="Stahlberg E."/>
            <person name="Terauchi A.M."/>
            <person name="Yang P."/>
            <person name="Ball S."/>
            <person name="Bowler C."/>
            <person name="Dieckmann C.L."/>
            <person name="Gladyshev V.N."/>
            <person name="Green P."/>
            <person name="Jorgensen R."/>
            <person name="Mayfield S."/>
            <person name="Mueller-Roeber B."/>
            <person name="Rajamani S."/>
            <person name="Sayre R.T."/>
            <person name="Brokstein P."/>
            <person name="Dubchak I."/>
            <person name="Goodstein D."/>
            <person name="Hornick L."/>
            <person name="Huang Y.W."/>
            <person name="Jhaveri J."/>
            <person name="Luo Y."/>
            <person name="Martinez D."/>
            <person name="Ngau W.C."/>
            <person name="Otillar B."/>
            <person name="Poliakov A."/>
            <person name="Porter A."/>
            <person name="Szajkowski L."/>
            <person name="Werner G."/>
            <person name="Zhou K."/>
            <person name="Grigoriev I.V."/>
            <person name="Rokhsar D.S."/>
            <person name="Grossman A.R."/>
        </authorList>
    </citation>
    <scope>NUCLEOTIDE SEQUENCE [LARGE SCALE GENOMIC DNA]</scope>
    <source>
        <strain evidence="2">CC-503</strain>
    </source>
</reference>
<dbReference type="Pfam" id="PF24569">
    <property type="entry name" value="CFAP161"/>
    <property type="match status" value="1"/>
</dbReference>
<dbReference type="OrthoDB" id="444540at2759"/>
<dbReference type="PDB" id="8GLV">
    <property type="method" value="EM"/>
    <property type="resolution" value="3.10 A"/>
    <property type="chains" value="6F/HO/On/zp/zq=1-403"/>
</dbReference>
<dbReference type="PANTHER" id="PTHR24274">
    <property type="entry name" value="CILIA- AND FLAGELLA-ASSOCIATED PROTEIN 161"/>
    <property type="match status" value="1"/>
</dbReference>
<dbReference type="EMDB" id="EMD-20631"/>
<evidence type="ECO:0007829" key="3">
    <source>
        <dbReference type="PDB" id="6U42"/>
    </source>
</evidence>
<gene>
    <name evidence="1" type="ORF">CHLRE_13g564400v5</name>
</gene>
<dbReference type="KEGG" id="cre:CHLRE_13g564400v5"/>
<dbReference type="AlphaFoldDB" id="A8HRH3"/>
<dbReference type="STRING" id="3055.A8HRH3"/>
<reference evidence="3" key="2">
    <citation type="journal article" date="2019" name="Cell">
        <title>Structure of the Decorated Ciliary Doublet Microtubule.</title>
        <authorList>
            <person name="Ma M."/>
            <person name="Stoyanova M."/>
            <person name="Rademacher G."/>
            <person name="Dutcher S.K."/>
            <person name="Brown A."/>
            <person name="Zhang R."/>
        </authorList>
    </citation>
    <scope>STRUCTURE BY ELECTRON MICROSCOPY (3.40 ANGSTROMS)</scope>
</reference>
<dbReference type="OMA" id="IIHCKTN"/>
<dbReference type="Proteomes" id="UP000006906">
    <property type="component" value="Chromosome 13"/>
</dbReference>
<dbReference type="Gramene" id="PNW73568">
    <property type="protein sequence ID" value="PNW73568"/>
    <property type="gene ID" value="CHLRE_13g564400v5"/>
</dbReference>
<evidence type="ECO:0000313" key="2">
    <source>
        <dbReference type="Proteomes" id="UP000006906"/>
    </source>
</evidence>
<dbReference type="HOGENOM" id="CLU_684006_0_0_1"/>
<name>A8HRH3_CHLRE</name>
<dbReference type="EMDB" id="EMD-40220"/>
<accession>A8HRH3</accession>
<evidence type="ECO:0000313" key="1">
    <source>
        <dbReference type="EMBL" id="PNW73568.1"/>
    </source>
</evidence>
<dbReference type="GO" id="GO:0031514">
    <property type="term" value="C:motile cilium"/>
    <property type="evidence" value="ECO:0000318"/>
    <property type="project" value="GO_Central"/>
</dbReference>